<proteinExistence type="predicted"/>
<protein>
    <submittedName>
        <fullName evidence="1">Uncharacterized protein</fullName>
    </submittedName>
</protein>
<reference evidence="1" key="1">
    <citation type="journal article" date="2012" name="Science">
        <title>Metagenome mining reveals polytheonamides as posttranslationally modified ribosomal peptides.</title>
        <authorList>
            <person name="Freeman M.F."/>
            <person name="Gurgui C."/>
            <person name="Helf M.J."/>
            <person name="Morinaka B.I."/>
            <person name="Uria A.R."/>
            <person name="Oldham N.J."/>
            <person name="Sahl H.G."/>
            <person name="Matsunaga S."/>
            <person name="Piel J."/>
        </authorList>
    </citation>
    <scope>NUCLEOTIDE SEQUENCE</scope>
</reference>
<dbReference type="AlphaFoldDB" id="J9ZXE8"/>
<sequence length="57" mass="6643">MRTTGQKGGTRRALHRLGAWELLKSPPSESECLEALRQISMQELADERQRVDQHRQR</sequence>
<dbReference type="EMBL" id="JX456532">
    <property type="protein sequence ID" value="AFS60649.1"/>
    <property type="molecule type" value="Genomic_DNA"/>
</dbReference>
<name>J9ZXE8_BACS1</name>
<organism evidence="1">
    <name type="scientific">Bacterium symbiont subsp. Theonella swinhoei (strain pTSMAC1)</name>
    <dbReference type="NCBI Taxonomy" id="1221190"/>
    <lineage>
        <taxon>Bacteria</taxon>
    </lineage>
</organism>
<accession>J9ZXE8</accession>
<evidence type="ECO:0000313" key="1">
    <source>
        <dbReference type="EMBL" id="AFS60649.1"/>
    </source>
</evidence>